<dbReference type="PANTHER" id="PTHR33358">
    <property type="entry name" value="F-BOX PROTEIN WITH A DOMAIN PROTEIN"/>
    <property type="match status" value="1"/>
</dbReference>
<proteinExistence type="predicted"/>
<organism evidence="1 2">
    <name type="scientific">Citrullus colocynthis</name>
    <name type="common">colocynth</name>
    <dbReference type="NCBI Taxonomy" id="252529"/>
    <lineage>
        <taxon>Eukaryota</taxon>
        <taxon>Viridiplantae</taxon>
        <taxon>Streptophyta</taxon>
        <taxon>Embryophyta</taxon>
        <taxon>Tracheophyta</taxon>
        <taxon>Spermatophyta</taxon>
        <taxon>Magnoliopsida</taxon>
        <taxon>eudicotyledons</taxon>
        <taxon>Gunneridae</taxon>
        <taxon>Pentapetalae</taxon>
        <taxon>rosids</taxon>
        <taxon>fabids</taxon>
        <taxon>Cucurbitales</taxon>
        <taxon>Cucurbitaceae</taxon>
        <taxon>Benincaseae</taxon>
        <taxon>Citrullus</taxon>
    </lineage>
</organism>
<dbReference type="EMBL" id="OZ021742">
    <property type="protein sequence ID" value="CAK9327304.1"/>
    <property type="molecule type" value="Genomic_DNA"/>
</dbReference>
<accession>A0ABP0Z3E6</accession>
<name>A0ABP0Z3E6_9ROSI</name>
<evidence type="ECO:0000313" key="2">
    <source>
        <dbReference type="Proteomes" id="UP001642487"/>
    </source>
</evidence>
<reference evidence="1 2" key="1">
    <citation type="submission" date="2024-03" db="EMBL/GenBank/DDBJ databases">
        <authorList>
            <person name="Gkanogiannis A."/>
            <person name="Becerra Lopez-Lavalle L."/>
        </authorList>
    </citation>
    <scope>NUCLEOTIDE SEQUENCE [LARGE SCALE GENOMIC DNA]</scope>
</reference>
<protein>
    <recommendedName>
        <fullName evidence="3">F-box protein</fullName>
    </recommendedName>
</protein>
<dbReference type="Proteomes" id="UP001642487">
    <property type="component" value="Chromosome 8"/>
</dbReference>
<keyword evidence="2" id="KW-1185">Reference proteome</keyword>
<dbReference type="PANTHER" id="PTHR33358:SF16">
    <property type="entry name" value="F-BOX PROTEIN"/>
    <property type="match status" value="1"/>
</dbReference>
<evidence type="ECO:0000313" key="1">
    <source>
        <dbReference type="EMBL" id="CAK9327304.1"/>
    </source>
</evidence>
<sequence>MVDGLCSETGKPLELKSQPFPTAEVLNLRISIIDEMAAFRTASLLHFKSSFSSSSSSFFSANCSEGVCKATMSSSSPMFKATPVSLPKLQSRGLVEKLEIGSGFKIPTFTDAVADTRLNSSVASHSDPVVAAKLYAITEAIADRVEMHRNVGEQRENWNRLLLTSLNAVTLGAATMVGLAAAATTGTPITALKMSSTLLYLAATGMSVVMNKLQPSQLAEEQRNAARLFQQLHCQLQSKLCLGDLNNNQVEEAMEKVLALDRAYPLPLLGSMIEKFPTTVEPATWWPQQKKMHKHKEASTKLNENGWSRMLEEEMREVVGVLKRKDLPEYLRLSQKALKINKILAVSGPLLTLVGAIGSAFVGSCSGAWPALLGVVAGSMASVVNTVEHGGQVGMVFEMYRNNAGFFKLMEETIESNVNLRDVRKRENGQVFEIKVALQLGRSLSELRQLATSKSSSSSRKELGEFASKLF</sequence>
<evidence type="ECO:0008006" key="3">
    <source>
        <dbReference type="Google" id="ProtNLM"/>
    </source>
</evidence>
<dbReference type="Pfam" id="PF14476">
    <property type="entry name" value="Chloroplast_duf"/>
    <property type="match status" value="1"/>
</dbReference>
<dbReference type="InterPro" id="IPR027949">
    <property type="entry name" value="Chloroplast_duf"/>
</dbReference>
<gene>
    <name evidence="1" type="ORF">CITCOLO1_LOCUS19680</name>
</gene>